<dbReference type="Proteomes" id="UP000887116">
    <property type="component" value="Unassembled WGS sequence"/>
</dbReference>
<keyword evidence="2" id="KW-1185">Reference proteome</keyword>
<protein>
    <submittedName>
        <fullName evidence="1">Uncharacterized protein</fullName>
    </submittedName>
</protein>
<sequence>MRTAINRMRLVIDADRGKDWVRRAFIIPMKTNTAFIKLLGRDGTEPEFCQLTIQNGLEEIETEESINGKKLIGLPEKKESLPLLK</sequence>
<dbReference type="EMBL" id="BMAO01023383">
    <property type="protein sequence ID" value="GFQ88352.1"/>
    <property type="molecule type" value="Genomic_DNA"/>
</dbReference>
<gene>
    <name evidence="1" type="ORF">TNCT_419991</name>
</gene>
<evidence type="ECO:0000313" key="2">
    <source>
        <dbReference type="Proteomes" id="UP000887116"/>
    </source>
</evidence>
<name>A0A8X6I674_TRICU</name>
<evidence type="ECO:0000313" key="1">
    <source>
        <dbReference type="EMBL" id="GFQ88352.1"/>
    </source>
</evidence>
<proteinExistence type="predicted"/>
<organism evidence="1 2">
    <name type="scientific">Trichonephila clavata</name>
    <name type="common">Joro spider</name>
    <name type="synonym">Nephila clavata</name>
    <dbReference type="NCBI Taxonomy" id="2740835"/>
    <lineage>
        <taxon>Eukaryota</taxon>
        <taxon>Metazoa</taxon>
        <taxon>Ecdysozoa</taxon>
        <taxon>Arthropoda</taxon>
        <taxon>Chelicerata</taxon>
        <taxon>Arachnida</taxon>
        <taxon>Araneae</taxon>
        <taxon>Araneomorphae</taxon>
        <taxon>Entelegynae</taxon>
        <taxon>Araneoidea</taxon>
        <taxon>Nephilidae</taxon>
        <taxon>Trichonephila</taxon>
    </lineage>
</organism>
<accession>A0A8X6I674</accession>
<dbReference type="AlphaFoldDB" id="A0A8X6I674"/>
<comment type="caution">
    <text evidence="1">The sequence shown here is derived from an EMBL/GenBank/DDBJ whole genome shotgun (WGS) entry which is preliminary data.</text>
</comment>
<reference evidence="1" key="1">
    <citation type="submission" date="2020-07" db="EMBL/GenBank/DDBJ databases">
        <title>Multicomponent nature underlies the extraordinary mechanical properties of spider dragline silk.</title>
        <authorList>
            <person name="Kono N."/>
            <person name="Nakamura H."/>
            <person name="Mori M."/>
            <person name="Yoshida Y."/>
            <person name="Ohtoshi R."/>
            <person name="Malay A.D."/>
            <person name="Moran D.A.P."/>
            <person name="Tomita M."/>
            <person name="Numata K."/>
            <person name="Arakawa K."/>
        </authorList>
    </citation>
    <scope>NUCLEOTIDE SEQUENCE</scope>
</reference>